<evidence type="ECO:0000313" key="1">
    <source>
        <dbReference type="EMBL" id="KAE9624492.1"/>
    </source>
</evidence>
<dbReference type="AlphaFoldDB" id="A0A6A4R9Y3"/>
<sequence length="210" mass="23165">MSETRDRYSLLPENATPLERAFERAFADLVDEIDAPFPELLDPQQTPAAFLPYLAADRGVNEWNATAPEAEKRATVSAAWPTKRLAGTRRALELAVRSLGLEPEVIAWHKADPQGNPYHLHVIAVNSDVLDGNAQERLQRRLEEAKAERDVLTLEIVGESRGWAYVGAVTYDGEATTVYPYAAEDTEVTGPFYIGIGVDVVDTATVYPQP</sequence>
<name>A0A6A4R9Y3_9RHOB</name>
<dbReference type="EMBL" id="WSFO01000029">
    <property type="protein sequence ID" value="KAE9624492.1"/>
    <property type="molecule type" value="Genomic_DNA"/>
</dbReference>
<dbReference type="Pfam" id="PF09684">
    <property type="entry name" value="Tail_P2_I"/>
    <property type="match status" value="1"/>
</dbReference>
<accession>A0A6A4R9Y3</accession>
<comment type="caution">
    <text evidence="1">The sequence shown here is derived from an EMBL/GenBank/DDBJ whole genome shotgun (WGS) entry which is preliminary data.</text>
</comment>
<evidence type="ECO:0000313" key="2">
    <source>
        <dbReference type="Proteomes" id="UP000441586"/>
    </source>
</evidence>
<dbReference type="NCBIfam" id="TIGR01634">
    <property type="entry name" value="tail_P2_I"/>
    <property type="match status" value="1"/>
</dbReference>
<organism evidence="1 2">
    <name type="scientific">Parasedimentitalea maritima</name>
    <dbReference type="NCBI Taxonomy" id="2578117"/>
    <lineage>
        <taxon>Bacteria</taxon>
        <taxon>Pseudomonadati</taxon>
        <taxon>Pseudomonadota</taxon>
        <taxon>Alphaproteobacteria</taxon>
        <taxon>Rhodobacterales</taxon>
        <taxon>Paracoccaceae</taxon>
        <taxon>Parasedimentitalea</taxon>
    </lineage>
</organism>
<protein>
    <submittedName>
        <fullName evidence="1">Phage tail protein I</fullName>
    </submittedName>
</protein>
<dbReference type="Proteomes" id="UP000441586">
    <property type="component" value="Unassembled WGS sequence"/>
</dbReference>
<dbReference type="InterPro" id="IPR006521">
    <property type="entry name" value="Tail_protein_I"/>
</dbReference>
<dbReference type="RefSeq" id="WP_158981851.1">
    <property type="nucleotide sequence ID" value="NZ_WSFO01000029.1"/>
</dbReference>
<proteinExistence type="predicted"/>
<gene>
    <name evidence="1" type="ORF">GP644_23350</name>
</gene>
<reference evidence="1 2" key="1">
    <citation type="submission" date="2019-12" db="EMBL/GenBank/DDBJ databases">
        <authorList>
            <person name="Zhang Y.-J."/>
        </authorList>
    </citation>
    <scope>NUCLEOTIDE SEQUENCE [LARGE SCALE GENOMIC DNA]</scope>
    <source>
        <strain evidence="1 2">H18S-6</strain>
    </source>
</reference>